<dbReference type="EMBL" id="JAVREN010000010">
    <property type="protein sequence ID" value="MDT0307277.1"/>
    <property type="molecule type" value="Genomic_DNA"/>
</dbReference>
<dbReference type="Gene3D" id="3.40.50.300">
    <property type="entry name" value="P-loop containing nucleotide triphosphate hydrolases"/>
    <property type="match status" value="1"/>
</dbReference>
<dbReference type="SUPFAM" id="SSF52540">
    <property type="entry name" value="P-loop containing nucleoside triphosphate hydrolases"/>
    <property type="match status" value="1"/>
</dbReference>
<comment type="caution">
    <text evidence="1">The sequence shown here is derived from an EMBL/GenBank/DDBJ whole genome shotgun (WGS) entry which is preliminary data.</text>
</comment>
<proteinExistence type="predicted"/>
<evidence type="ECO:0000313" key="1">
    <source>
        <dbReference type="EMBL" id="MDT0307277.1"/>
    </source>
</evidence>
<dbReference type="InterPro" id="IPR027417">
    <property type="entry name" value="P-loop_NTPase"/>
</dbReference>
<reference evidence="2" key="1">
    <citation type="submission" date="2023-07" db="EMBL/GenBank/DDBJ databases">
        <title>30 novel species of actinomycetes from the DSMZ collection.</title>
        <authorList>
            <person name="Nouioui I."/>
        </authorList>
    </citation>
    <scope>NUCLEOTIDE SEQUENCE [LARGE SCALE GENOMIC DNA]</scope>
    <source>
        <strain evidence="2">DSM 44917</strain>
    </source>
</reference>
<name>A0ABU2L6T0_9ACTN</name>
<accession>A0ABU2L6T0</accession>
<dbReference type="Pfam" id="PF13469">
    <property type="entry name" value="Sulfotransfer_3"/>
    <property type="match status" value="1"/>
</dbReference>
<protein>
    <submittedName>
        <fullName evidence="1">Sulfotransferase</fullName>
    </submittedName>
</protein>
<sequence length="349" mass="37799">MRPLTFVVGTGRSGSTALSTILNAHPGILSLNELLASLQDPARALPDRPLTGEEFWRILAAPNAVFDTMTRSGIPLPEFLYTRSPGRHSAETGGIPALCLMVLPHLTDDPDAALDALAAEVTAWPVRPAPGHHLALFDLLARRFGGTAVVERSGYSLPWVPALHRAFPHARFVHLHRNGPDCALSMSRHPGYRTILPLREILQRAHVETLADLTPQHIASLPPDLTALLADRFDPSLIRDRAIPLPDFGALWSEIITDGTAHLNALPVDQWATLAYEDLLDHPHRELAALAHFAGSEPTRDWLDHAAALLSPAHRGSAARLQPAERAALEHACTPGTAALTAAHRPLTQ</sequence>
<gene>
    <name evidence="1" type="ORF">RM780_09910</name>
</gene>
<organism evidence="1 2">
    <name type="scientific">Streptomyces boetiae</name>
    <dbReference type="NCBI Taxonomy" id="3075541"/>
    <lineage>
        <taxon>Bacteria</taxon>
        <taxon>Bacillati</taxon>
        <taxon>Actinomycetota</taxon>
        <taxon>Actinomycetes</taxon>
        <taxon>Kitasatosporales</taxon>
        <taxon>Streptomycetaceae</taxon>
        <taxon>Streptomyces</taxon>
    </lineage>
</organism>
<keyword evidence="2" id="KW-1185">Reference proteome</keyword>
<evidence type="ECO:0000313" key="2">
    <source>
        <dbReference type="Proteomes" id="UP001183388"/>
    </source>
</evidence>
<dbReference type="Proteomes" id="UP001183388">
    <property type="component" value="Unassembled WGS sequence"/>
</dbReference>
<dbReference type="RefSeq" id="WP_311630220.1">
    <property type="nucleotide sequence ID" value="NZ_JAVREN010000010.1"/>
</dbReference>